<feature type="compositionally biased region" description="Basic and acidic residues" evidence="1">
    <location>
        <begin position="152"/>
        <end position="162"/>
    </location>
</feature>
<dbReference type="STRING" id="1312852.EG19_08030"/>
<evidence type="ECO:0000256" key="1">
    <source>
        <dbReference type="SAM" id="MobiDB-lite"/>
    </source>
</evidence>
<dbReference type="NCBIfam" id="TIGR02605">
    <property type="entry name" value="CxxC_CxxC_SSSS"/>
    <property type="match status" value="1"/>
</dbReference>
<dbReference type="OrthoDB" id="9813321at2"/>
<dbReference type="Proteomes" id="UP000027284">
    <property type="component" value="Unassembled WGS sequence"/>
</dbReference>
<dbReference type="SMART" id="SM00834">
    <property type="entry name" value="CxxC_CXXC_SSSS"/>
    <property type="match status" value="1"/>
</dbReference>
<dbReference type="Pfam" id="PF09723">
    <property type="entry name" value="Zn_ribbon_8"/>
    <property type="match status" value="1"/>
</dbReference>
<proteinExistence type="predicted"/>
<feature type="compositionally biased region" description="Basic and acidic residues" evidence="1">
    <location>
        <begin position="72"/>
        <end position="92"/>
    </location>
</feature>
<dbReference type="EMBL" id="JMFG01000035">
    <property type="protein sequence ID" value="KDA53053.1"/>
    <property type="molecule type" value="Genomic_DNA"/>
</dbReference>
<feature type="region of interest" description="Disordered" evidence="1">
    <location>
        <begin position="44"/>
        <end position="92"/>
    </location>
</feature>
<accession>A0A062XQH7</accession>
<name>A0A062XQH7_9BACT</name>
<feature type="compositionally biased region" description="Basic and acidic residues" evidence="1">
    <location>
        <begin position="53"/>
        <end position="62"/>
    </location>
</feature>
<feature type="domain" description="Putative regulatory protein FmdB zinc ribbon" evidence="2">
    <location>
        <begin position="1"/>
        <end position="43"/>
    </location>
</feature>
<protein>
    <recommendedName>
        <fullName evidence="2">Putative regulatory protein FmdB zinc ribbon domain-containing protein</fullName>
    </recommendedName>
</protein>
<evidence type="ECO:0000259" key="2">
    <source>
        <dbReference type="SMART" id="SM00834"/>
    </source>
</evidence>
<dbReference type="AlphaFoldDB" id="A0A062XQH7"/>
<organism evidence="3 4">
    <name type="scientific">Thermoanaerobaculum aquaticum</name>
    <dbReference type="NCBI Taxonomy" id="1312852"/>
    <lineage>
        <taxon>Bacteria</taxon>
        <taxon>Pseudomonadati</taxon>
        <taxon>Acidobacteriota</taxon>
        <taxon>Thermoanaerobaculia</taxon>
        <taxon>Thermoanaerobaculales</taxon>
        <taxon>Thermoanaerobaculaceae</taxon>
        <taxon>Thermoanaerobaculum</taxon>
    </lineage>
</organism>
<keyword evidence="4" id="KW-1185">Reference proteome</keyword>
<evidence type="ECO:0000313" key="3">
    <source>
        <dbReference type="EMBL" id="KDA53053.1"/>
    </source>
</evidence>
<comment type="caution">
    <text evidence="3">The sequence shown here is derived from an EMBL/GenBank/DDBJ whole genome shotgun (WGS) entry which is preliminary data.</text>
</comment>
<feature type="region of interest" description="Disordered" evidence="1">
    <location>
        <begin position="117"/>
        <end position="162"/>
    </location>
</feature>
<dbReference type="RefSeq" id="WP_053335234.1">
    <property type="nucleotide sequence ID" value="NZ_JMFG01000035.1"/>
</dbReference>
<feature type="compositionally biased region" description="Acidic residues" evidence="1">
    <location>
        <begin position="127"/>
        <end position="148"/>
    </location>
</feature>
<feature type="compositionally biased region" description="Basic and acidic residues" evidence="1">
    <location>
        <begin position="117"/>
        <end position="126"/>
    </location>
</feature>
<gene>
    <name evidence="3" type="ORF">EG19_08030</name>
</gene>
<evidence type="ECO:0000313" key="4">
    <source>
        <dbReference type="Proteomes" id="UP000027284"/>
    </source>
</evidence>
<dbReference type="InterPro" id="IPR013429">
    <property type="entry name" value="Regulatory_FmdB_Zinc_ribbon"/>
</dbReference>
<reference evidence="3 4" key="1">
    <citation type="submission" date="2014-04" db="EMBL/GenBank/DDBJ databases">
        <title>The Genome Sequence of Thermoanaerobaculum aquaticum MP-01, The First Cultivated Group 23 Acidobacterium.</title>
        <authorList>
            <person name="Stamps B.W."/>
            <person name="Losey N.A."/>
            <person name="Lawson P.A."/>
            <person name="Stevenson B.S."/>
        </authorList>
    </citation>
    <scope>NUCLEOTIDE SEQUENCE [LARGE SCALE GENOMIC DNA]</scope>
    <source>
        <strain evidence="3 4">MP-01</strain>
    </source>
</reference>
<sequence length="162" mass="18166">MPIFEYLCAHCNRIYSFLSFSLTPKRQPTCPKCGSQELTRVPSSFAVAGTARKSQESEEKASEPTPDIPPGLERELESLAENLDEKDMEDPRTMGRLMRRLAEASGEPMPPTLEEMIRRMEAGEDPEKLEEELGDQLEEELGAEEEGGESPTPERDPGLYSF</sequence>